<keyword evidence="1" id="KW-0597">Phosphoprotein</keyword>
<dbReference type="PROSITE" id="PS50930">
    <property type="entry name" value="HTH_LYTTR"/>
    <property type="match status" value="1"/>
</dbReference>
<dbReference type="EMBL" id="BAABBY010000005">
    <property type="protein sequence ID" value="GAA4204211.1"/>
    <property type="molecule type" value="Genomic_DNA"/>
</dbReference>
<organism evidence="4 5">
    <name type="scientific">Pedobacter jeongneungensis</name>
    <dbReference type="NCBI Taxonomy" id="947309"/>
    <lineage>
        <taxon>Bacteria</taxon>
        <taxon>Pseudomonadati</taxon>
        <taxon>Bacteroidota</taxon>
        <taxon>Sphingobacteriia</taxon>
        <taxon>Sphingobacteriales</taxon>
        <taxon>Sphingobacteriaceae</taxon>
        <taxon>Pedobacter</taxon>
    </lineage>
</organism>
<reference evidence="5" key="1">
    <citation type="journal article" date="2019" name="Int. J. Syst. Evol. Microbiol.">
        <title>The Global Catalogue of Microorganisms (GCM) 10K type strain sequencing project: providing services to taxonomists for standard genome sequencing and annotation.</title>
        <authorList>
            <consortium name="The Broad Institute Genomics Platform"/>
            <consortium name="The Broad Institute Genome Sequencing Center for Infectious Disease"/>
            <person name="Wu L."/>
            <person name="Ma J."/>
        </authorList>
    </citation>
    <scope>NUCLEOTIDE SEQUENCE [LARGE SCALE GENOMIC DNA]</scope>
    <source>
        <strain evidence="5">JCM 17626</strain>
    </source>
</reference>
<comment type="caution">
    <text evidence="4">The sequence shown here is derived from an EMBL/GenBank/DDBJ whole genome shotgun (WGS) entry which is preliminary data.</text>
</comment>
<dbReference type="InterPro" id="IPR001789">
    <property type="entry name" value="Sig_transdc_resp-reg_receiver"/>
</dbReference>
<name>A0ABP8BDL1_9SPHI</name>
<feature type="modified residue" description="4-aspartylphosphate" evidence="1">
    <location>
        <position position="54"/>
    </location>
</feature>
<dbReference type="SUPFAM" id="SSF52172">
    <property type="entry name" value="CheY-like"/>
    <property type="match status" value="1"/>
</dbReference>
<dbReference type="GO" id="GO:0003677">
    <property type="term" value="F:DNA binding"/>
    <property type="evidence" value="ECO:0007669"/>
    <property type="project" value="UniProtKB-KW"/>
</dbReference>
<dbReference type="Gene3D" id="3.40.50.2300">
    <property type="match status" value="1"/>
</dbReference>
<keyword evidence="5" id="KW-1185">Reference proteome</keyword>
<proteinExistence type="predicted"/>
<dbReference type="PANTHER" id="PTHR45526:SF1">
    <property type="entry name" value="TRANSCRIPTIONAL REGULATORY PROTEIN DCUR-RELATED"/>
    <property type="match status" value="1"/>
</dbReference>
<evidence type="ECO:0000313" key="5">
    <source>
        <dbReference type="Proteomes" id="UP001501772"/>
    </source>
</evidence>
<sequence>MIKCLIVDDEPHAIEVLKKFCQRTPYLEIAGTFNNAIEPIALIESEKIDLIFLDINMPNFTGLDFVKSFGNKVNIVLTSAYSNYAINAFDNDVIDYLLKPFSFERFLIATQKVINRLSKPVAGVEHAKPEKREHIFVKTDKSKIVKINYDEIVYIEGLKNYISLYLTGNRRVITLLNMKTLEEKLQLHGVLRVHKSYLIALDKIISLDGGVVNLSGAEKPIPIGSTFRTSFLDSLKGRMLT</sequence>
<dbReference type="SMART" id="SM00448">
    <property type="entry name" value="REC"/>
    <property type="match status" value="1"/>
</dbReference>
<dbReference type="Pfam" id="PF00072">
    <property type="entry name" value="Response_reg"/>
    <property type="match status" value="1"/>
</dbReference>
<feature type="domain" description="HTH LytTR-type" evidence="3">
    <location>
        <begin position="136"/>
        <end position="208"/>
    </location>
</feature>
<evidence type="ECO:0000313" key="4">
    <source>
        <dbReference type="EMBL" id="GAA4204211.1"/>
    </source>
</evidence>
<dbReference type="InterPro" id="IPR051271">
    <property type="entry name" value="2C-system_Tx_regulators"/>
</dbReference>
<dbReference type="PANTHER" id="PTHR45526">
    <property type="entry name" value="TRANSCRIPTIONAL REGULATORY PROTEIN DPIA"/>
    <property type="match status" value="1"/>
</dbReference>
<evidence type="ECO:0000256" key="1">
    <source>
        <dbReference type="PROSITE-ProRule" id="PRU00169"/>
    </source>
</evidence>
<dbReference type="Gene3D" id="2.40.50.1020">
    <property type="entry name" value="LytTr DNA-binding domain"/>
    <property type="match status" value="1"/>
</dbReference>
<dbReference type="InterPro" id="IPR007492">
    <property type="entry name" value="LytTR_DNA-bd_dom"/>
</dbReference>
<feature type="domain" description="Response regulatory" evidence="2">
    <location>
        <begin position="3"/>
        <end position="114"/>
    </location>
</feature>
<dbReference type="PROSITE" id="PS50110">
    <property type="entry name" value="RESPONSE_REGULATORY"/>
    <property type="match status" value="1"/>
</dbReference>
<keyword evidence="4" id="KW-0238">DNA-binding</keyword>
<protein>
    <submittedName>
        <fullName evidence="4">LytTR family DNA-binding domain-containing protein</fullName>
    </submittedName>
</protein>
<dbReference type="SMART" id="SM00850">
    <property type="entry name" value="LytTR"/>
    <property type="match status" value="1"/>
</dbReference>
<evidence type="ECO:0000259" key="2">
    <source>
        <dbReference type="PROSITE" id="PS50110"/>
    </source>
</evidence>
<accession>A0ABP8BDL1</accession>
<dbReference type="RefSeq" id="WP_344851478.1">
    <property type="nucleotide sequence ID" value="NZ_BAABBY010000005.1"/>
</dbReference>
<dbReference type="InterPro" id="IPR011006">
    <property type="entry name" value="CheY-like_superfamily"/>
</dbReference>
<evidence type="ECO:0000259" key="3">
    <source>
        <dbReference type="PROSITE" id="PS50930"/>
    </source>
</evidence>
<gene>
    <name evidence="4" type="ORF">GCM10022289_21700</name>
</gene>
<dbReference type="Pfam" id="PF04397">
    <property type="entry name" value="LytTR"/>
    <property type="match status" value="1"/>
</dbReference>
<dbReference type="Proteomes" id="UP001501772">
    <property type="component" value="Unassembled WGS sequence"/>
</dbReference>